<evidence type="ECO:0000256" key="1">
    <source>
        <dbReference type="SAM" id="Phobius"/>
    </source>
</evidence>
<accession>A0ABW0LJU7</accession>
<dbReference type="EMBL" id="JBHSMC010000020">
    <property type="protein sequence ID" value="MFC5465933.1"/>
    <property type="molecule type" value="Genomic_DNA"/>
</dbReference>
<keyword evidence="1" id="KW-0472">Membrane</keyword>
<keyword evidence="1" id="KW-1133">Transmembrane helix</keyword>
<evidence type="ECO:0000313" key="3">
    <source>
        <dbReference type="Proteomes" id="UP001596147"/>
    </source>
</evidence>
<keyword evidence="3" id="KW-1185">Reference proteome</keyword>
<organism evidence="2 3">
    <name type="scientific">Lederbergia graminis</name>
    <dbReference type="NCBI Taxonomy" id="735518"/>
    <lineage>
        <taxon>Bacteria</taxon>
        <taxon>Bacillati</taxon>
        <taxon>Bacillota</taxon>
        <taxon>Bacilli</taxon>
        <taxon>Bacillales</taxon>
        <taxon>Bacillaceae</taxon>
        <taxon>Lederbergia</taxon>
    </lineage>
</organism>
<comment type="caution">
    <text evidence="2">The sequence shown here is derived from an EMBL/GenBank/DDBJ whole genome shotgun (WGS) entry which is preliminary data.</text>
</comment>
<gene>
    <name evidence="2" type="ORF">ACFPM4_14470</name>
</gene>
<keyword evidence="1" id="KW-0812">Transmembrane</keyword>
<name>A0ABW0LJU7_9BACI</name>
<sequence>MKKWIFFIIIVILGGLIFTNWLSQRELDGLKHIMKTSPEIDLITVKDSKTNEELLTFSNPDPAFKDLVNVYENFHILEGKDKKIVTGQPVAEVNYYEKKELKYTLGIYQLEDGYKLNLESGNDLSTYQYIPSGGKSSYVISIKDTKTILSAARASVIIDTLINKE</sequence>
<dbReference type="Proteomes" id="UP001596147">
    <property type="component" value="Unassembled WGS sequence"/>
</dbReference>
<dbReference type="RefSeq" id="WP_382353096.1">
    <property type="nucleotide sequence ID" value="NZ_JBHSMC010000020.1"/>
</dbReference>
<evidence type="ECO:0000313" key="2">
    <source>
        <dbReference type="EMBL" id="MFC5465933.1"/>
    </source>
</evidence>
<protein>
    <submittedName>
        <fullName evidence="2">Uncharacterized protein</fullName>
    </submittedName>
</protein>
<feature type="transmembrane region" description="Helical" evidence="1">
    <location>
        <begin position="6"/>
        <end position="23"/>
    </location>
</feature>
<reference evidence="3" key="1">
    <citation type="journal article" date="2019" name="Int. J. Syst. Evol. Microbiol.">
        <title>The Global Catalogue of Microorganisms (GCM) 10K type strain sequencing project: providing services to taxonomists for standard genome sequencing and annotation.</title>
        <authorList>
            <consortium name="The Broad Institute Genomics Platform"/>
            <consortium name="The Broad Institute Genome Sequencing Center for Infectious Disease"/>
            <person name="Wu L."/>
            <person name="Ma J."/>
        </authorList>
    </citation>
    <scope>NUCLEOTIDE SEQUENCE [LARGE SCALE GENOMIC DNA]</scope>
    <source>
        <strain evidence="3">CGMCC 1.12237</strain>
    </source>
</reference>
<proteinExistence type="predicted"/>